<protein>
    <submittedName>
        <fullName evidence="2">(Atlantic silverside) hypothetical protein</fullName>
    </submittedName>
</protein>
<comment type="caution">
    <text evidence="2">The sequence shown here is derived from an EMBL/GenBank/DDBJ whole genome shotgun (WGS) entry which is preliminary data.</text>
</comment>
<dbReference type="AlphaFoldDB" id="A0A8S4AEZ0"/>
<name>A0A8S4AEZ0_9TELE</name>
<sequence length="243" mass="27176">EKAKCPDQKTSHFGKKRPTDSFIGQGVYQCHIAIYANQNQEIYAAENIHAEACFAKNPVELIDYVDSPERQTGYQQKVRSSQVAQVDLSHCAGLLMEAENHQHKYIQDDSHNSDDHNIHRNSNSSDNIPAAENNDQKRSHKAQDVHCNLIGHLPRAVMGIIKNTGRNVILFKELHLSVNNGRERQQDSQHPQNQADYLGVKCPSEPPSPHGLHERQIAVNANHDQRVDAGVEVDDNGGADQFA</sequence>
<keyword evidence="3" id="KW-1185">Reference proteome</keyword>
<dbReference type="EMBL" id="CAJRST010002224">
    <property type="protein sequence ID" value="CAG5866564.1"/>
    <property type="molecule type" value="Genomic_DNA"/>
</dbReference>
<evidence type="ECO:0000256" key="1">
    <source>
        <dbReference type="SAM" id="MobiDB-lite"/>
    </source>
</evidence>
<gene>
    <name evidence="2" type="ORF">MMEN_LOCUS3285</name>
</gene>
<accession>A0A8S4AEZ0</accession>
<feature type="region of interest" description="Disordered" evidence="1">
    <location>
        <begin position="220"/>
        <end position="243"/>
    </location>
</feature>
<reference evidence="2" key="1">
    <citation type="submission" date="2021-05" db="EMBL/GenBank/DDBJ databases">
        <authorList>
            <person name="Tigano A."/>
        </authorList>
    </citation>
    <scope>NUCLEOTIDE SEQUENCE</scope>
</reference>
<evidence type="ECO:0000313" key="2">
    <source>
        <dbReference type="EMBL" id="CAG5866564.1"/>
    </source>
</evidence>
<dbReference type="OrthoDB" id="8829812at2759"/>
<proteinExistence type="predicted"/>
<evidence type="ECO:0000313" key="3">
    <source>
        <dbReference type="Proteomes" id="UP000677803"/>
    </source>
</evidence>
<feature type="non-terminal residue" evidence="2">
    <location>
        <position position="243"/>
    </location>
</feature>
<feature type="region of interest" description="Disordered" evidence="1">
    <location>
        <begin position="107"/>
        <end position="140"/>
    </location>
</feature>
<dbReference type="Proteomes" id="UP000677803">
    <property type="component" value="Unassembled WGS sequence"/>
</dbReference>
<feature type="compositionally biased region" description="Basic and acidic residues" evidence="1">
    <location>
        <begin position="107"/>
        <end position="118"/>
    </location>
</feature>
<organism evidence="2 3">
    <name type="scientific">Menidia menidia</name>
    <name type="common">Atlantic silverside</name>
    <dbReference type="NCBI Taxonomy" id="238744"/>
    <lineage>
        <taxon>Eukaryota</taxon>
        <taxon>Metazoa</taxon>
        <taxon>Chordata</taxon>
        <taxon>Craniata</taxon>
        <taxon>Vertebrata</taxon>
        <taxon>Euteleostomi</taxon>
        <taxon>Actinopterygii</taxon>
        <taxon>Neopterygii</taxon>
        <taxon>Teleostei</taxon>
        <taxon>Neoteleostei</taxon>
        <taxon>Acanthomorphata</taxon>
        <taxon>Ovalentaria</taxon>
        <taxon>Atherinomorphae</taxon>
        <taxon>Atheriniformes</taxon>
        <taxon>Atherinopsidae</taxon>
        <taxon>Menidiinae</taxon>
        <taxon>Menidia</taxon>
    </lineage>
</organism>